<proteinExistence type="predicted"/>
<accession>A0ABN9TD43</accession>
<organism evidence="1 2">
    <name type="scientific">Prorocentrum cordatum</name>
    <dbReference type="NCBI Taxonomy" id="2364126"/>
    <lineage>
        <taxon>Eukaryota</taxon>
        <taxon>Sar</taxon>
        <taxon>Alveolata</taxon>
        <taxon>Dinophyceae</taxon>
        <taxon>Prorocentrales</taxon>
        <taxon>Prorocentraceae</taxon>
        <taxon>Prorocentrum</taxon>
    </lineage>
</organism>
<sequence>MFCLETEMNVGLWSNAGRLLFPGITGALRAWTWSSLRRGQQSACSDDVKHPREFPIARERGIKGELARFLGHMSTPELDLVISDHLNEEFFEDMTGSEGVRPLAALAWASSTVGRQVSESRATRAKGHPPVVARGAEVTAVVLLHLLALRVSSKVGKFGGA</sequence>
<dbReference type="EMBL" id="CAUYUJ010014577">
    <property type="protein sequence ID" value="CAK0843416.1"/>
    <property type="molecule type" value="Genomic_DNA"/>
</dbReference>
<keyword evidence="2" id="KW-1185">Reference proteome</keyword>
<gene>
    <name evidence="1" type="ORF">PCOR1329_LOCUS37761</name>
</gene>
<protein>
    <submittedName>
        <fullName evidence="1">Uncharacterized protein</fullName>
    </submittedName>
</protein>
<evidence type="ECO:0000313" key="1">
    <source>
        <dbReference type="EMBL" id="CAK0843416.1"/>
    </source>
</evidence>
<comment type="caution">
    <text evidence="1">The sequence shown here is derived from an EMBL/GenBank/DDBJ whole genome shotgun (WGS) entry which is preliminary data.</text>
</comment>
<reference evidence="1" key="1">
    <citation type="submission" date="2023-10" db="EMBL/GenBank/DDBJ databases">
        <authorList>
            <person name="Chen Y."/>
            <person name="Shah S."/>
            <person name="Dougan E. K."/>
            <person name="Thang M."/>
            <person name="Chan C."/>
        </authorList>
    </citation>
    <scope>NUCLEOTIDE SEQUENCE [LARGE SCALE GENOMIC DNA]</scope>
</reference>
<feature type="non-terminal residue" evidence="1">
    <location>
        <position position="161"/>
    </location>
</feature>
<name>A0ABN9TD43_9DINO</name>
<dbReference type="Proteomes" id="UP001189429">
    <property type="component" value="Unassembled WGS sequence"/>
</dbReference>
<evidence type="ECO:0000313" key="2">
    <source>
        <dbReference type="Proteomes" id="UP001189429"/>
    </source>
</evidence>